<feature type="compositionally biased region" description="Low complexity" evidence="1">
    <location>
        <begin position="776"/>
        <end position="806"/>
    </location>
</feature>
<accession>A0ABY8ER62</accession>
<feature type="region of interest" description="Disordered" evidence="1">
    <location>
        <begin position="720"/>
        <end position="849"/>
    </location>
</feature>
<evidence type="ECO:0000313" key="3">
    <source>
        <dbReference type="Proteomes" id="UP000818624"/>
    </source>
</evidence>
<feature type="region of interest" description="Disordered" evidence="1">
    <location>
        <begin position="628"/>
        <end position="692"/>
    </location>
</feature>
<sequence>MADEVPLSGADAVPALEAKASQDLQAAREIHAQQPRRSSAKKPSYYWNEPINPVQAPATPSVYVHASSNPPSGSMHSRTTSNSFTSWKTNDTVLTGQTTPQQIPTMSSPLTQIRMAQAERPSVLDVSALSPQEYVQFGRWVERIKPAHTRRRGLLDEHAAVKFLRNEFGITVEDEVKIMSLFERLPLGLTPGHFFAMLRLASWAQQGRVIDKDLIFLQTRPPESRRRRPHHSSSRVSSAATDIPKMATRSSPPPMLPQPMLVSVPKAPPRQLPDEDARTEHASETRSSPQVVRPKPVLARPTVLPPQPGTLERHPSTSATVAGPDDTDITHQPSRASLRAPESPHLLTTRPSFDRPSAPQPPSLPQVSPLIQASLNARSEMKKASRQALRPKTFTVLSSSSGQVERDKPRLLTGQEAPPQTHAKRRTHSINKMSSFLAHEVRQNSGDALDSGSVQYTGLGPTIAPTPSYLGRHHGILPAWLREQQEEGNVAYAPPDDLSTPSVFEALDEKVQESMNGSERAAASINRNTPFFPPHKRDLDRVAQADLDGSAPAHYRALNAQTSAASDAGGTRMKLSTSRSKSMLNSGKTAASMPRRRVDPAWGTLLESGTYAGFKSTPSARDLRLLTPRKELGSKRSAQLTMPPSQEFQPMRTPAPAPALNASPGPIGDESHGAEERERDEPPEPLVRPGHVPATLRAEAVWTPKMQPNPRPTEMQRFVLQGDATRPQLPHGDTTGRPPYANLPSHDRKLSGSYGTEFKSWSRPEPVISELVSDSAPASGPAPGALEAPSAPEAPAEAAEADAAPVPAEPPAPTKPDLPTPPTEDALPERPGTPPPDIAAPASTPPPIP</sequence>
<name>A0ABY8ER62_MALFU</name>
<dbReference type="EMBL" id="CP046235">
    <property type="protein sequence ID" value="WFD47991.1"/>
    <property type="molecule type" value="Genomic_DNA"/>
</dbReference>
<feature type="compositionally biased region" description="Basic and acidic residues" evidence="1">
    <location>
        <begin position="272"/>
        <end position="284"/>
    </location>
</feature>
<protein>
    <submittedName>
        <fullName evidence="2">Uncharacterized protein</fullName>
    </submittedName>
</protein>
<reference evidence="2 3" key="1">
    <citation type="journal article" date="2020" name="Elife">
        <title>Loss of centromere function drives karyotype evolution in closely related Malassezia species.</title>
        <authorList>
            <person name="Sankaranarayanan S.R."/>
            <person name="Ianiri G."/>
            <person name="Coelho M.A."/>
            <person name="Reza M.H."/>
            <person name="Thimmappa B.C."/>
            <person name="Ganguly P."/>
            <person name="Vadnala R.N."/>
            <person name="Sun S."/>
            <person name="Siddharthan R."/>
            <person name="Tellgren-Roth C."/>
            <person name="Dawson T.L."/>
            <person name="Heitman J."/>
            <person name="Sanyal K."/>
        </authorList>
    </citation>
    <scope>NUCLEOTIDE SEQUENCE [LARGE SCALE GENOMIC DNA]</scope>
    <source>
        <strain evidence="2">CBS14141</strain>
    </source>
</reference>
<feature type="compositionally biased region" description="Basic and acidic residues" evidence="1">
    <location>
        <begin position="669"/>
        <end position="682"/>
    </location>
</feature>
<feature type="region of interest" description="Disordered" evidence="1">
    <location>
        <begin position="1"/>
        <end position="45"/>
    </location>
</feature>
<organism evidence="2 3">
    <name type="scientific">Malassezia furfur</name>
    <name type="common">Pityriasis versicolor infection agent</name>
    <name type="synonym">Pityrosporum furfur</name>
    <dbReference type="NCBI Taxonomy" id="55194"/>
    <lineage>
        <taxon>Eukaryota</taxon>
        <taxon>Fungi</taxon>
        <taxon>Dikarya</taxon>
        <taxon>Basidiomycota</taxon>
        <taxon>Ustilaginomycotina</taxon>
        <taxon>Malasseziomycetes</taxon>
        <taxon>Malasseziales</taxon>
        <taxon>Malasseziaceae</taxon>
        <taxon>Malassezia</taxon>
    </lineage>
</organism>
<feature type="compositionally biased region" description="Polar residues" evidence="1">
    <location>
        <begin position="574"/>
        <end position="589"/>
    </location>
</feature>
<evidence type="ECO:0000256" key="1">
    <source>
        <dbReference type="SAM" id="MobiDB-lite"/>
    </source>
</evidence>
<feature type="region of interest" description="Disordered" evidence="1">
    <location>
        <begin position="562"/>
        <end position="595"/>
    </location>
</feature>
<gene>
    <name evidence="2" type="ORF">GLX27_002656</name>
</gene>
<keyword evidence="3" id="KW-1185">Reference proteome</keyword>
<feature type="compositionally biased region" description="Pro residues" evidence="1">
    <location>
        <begin position="831"/>
        <end position="849"/>
    </location>
</feature>
<dbReference type="Proteomes" id="UP000818624">
    <property type="component" value="Chromosome 2"/>
</dbReference>
<feature type="region of interest" description="Disordered" evidence="1">
    <location>
        <begin position="220"/>
        <end position="367"/>
    </location>
</feature>
<feature type="region of interest" description="Disordered" evidence="1">
    <location>
        <begin position="62"/>
        <end position="87"/>
    </location>
</feature>
<feature type="compositionally biased region" description="Polar residues" evidence="1">
    <location>
        <begin position="66"/>
        <end position="87"/>
    </location>
</feature>
<proteinExistence type="predicted"/>
<evidence type="ECO:0000313" key="2">
    <source>
        <dbReference type="EMBL" id="WFD47991.1"/>
    </source>
</evidence>
<feature type="region of interest" description="Disordered" evidence="1">
    <location>
        <begin position="397"/>
        <end position="428"/>
    </location>
</feature>
<feature type="compositionally biased region" description="Pro residues" evidence="1">
    <location>
        <begin position="807"/>
        <end position="822"/>
    </location>
</feature>
<feature type="compositionally biased region" description="Polar residues" evidence="1">
    <location>
        <begin position="636"/>
        <end position="648"/>
    </location>
</feature>